<feature type="transmembrane region" description="Helical" evidence="1">
    <location>
        <begin position="36"/>
        <end position="55"/>
    </location>
</feature>
<dbReference type="Proteomes" id="UP000193920">
    <property type="component" value="Unassembled WGS sequence"/>
</dbReference>
<evidence type="ECO:0000313" key="3">
    <source>
        <dbReference type="Proteomes" id="UP000193920"/>
    </source>
</evidence>
<keyword evidence="1" id="KW-0812">Transmembrane</keyword>
<name>A0A1Y1Y2V3_9FUNG</name>
<proteinExistence type="predicted"/>
<feature type="transmembrane region" description="Helical" evidence="1">
    <location>
        <begin position="6"/>
        <end position="24"/>
    </location>
</feature>
<comment type="caution">
    <text evidence="2">The sequence shown here is derived from an EMBL/GenBank/DDBJ whole genome shotgun (WGS) entry which is preliminary data.</text>
</comment>
<accession>A0A1Y1Y2V3</accession>
<dbReference type="EMBL" id="MCOG01000812">
    <property type="protein sequence ID" value="ORX92330.1"/>
    <property type="molecule type" value="Genomic_DNA"/>
</dbReference>
<keyword evidence="1" id="KW-1133">Transmembrane helix</keyword>
<protein>
    <submittedName>
        <fullName evidence="2">Uncharacterized protein</fullName>
    </submittedName>
</protein>
<keyword evidence="1" id="KW-0472">Membrane</keyword>
<keyword evidence="3" id="KW-1185">Reference proteome</keyword>
<evidence type="ECO:0000313" key="2">
    <source>
        <dbReference type="EMBL" id="ORX92330.1"/>
    </source>
</evidence>
<sequence length="62" mass="7673">MITIKIITIIGMIVLDYLMLFFEHIKIYDNEFIKQLLFIIEIKKIFLYQILINIFQMRNIKY</sequence>
<evidence type="ECO:0000256" key="1">
    <source>
        <dbReference type="SAM" id="Phobius"/>
    </source>
</evidence>
<dbReference type="AlphaFoldDB" id="A0A1Y1Y2V3"/>
<reference evidence="2 3" key="1">
    <citation type="submission" date="2016-08" db="EMBL/GenBank/DDBJ databases">
        <title>A Parts List for Fungal Cellulosomes Revealed by Comparative Genomics.</title>
        <authorList>
            <consortium name="DOE Joint Genome Institute"/>
            <person name="Haitjema C.H."/>
            <person name="Gilmore S.P."/>
            <person name="Henske J.K."/>
            <person name="Solomon K.V."/>
            <person name="De Groot R."/>
            <person name="Kuo A."/>
            <person name="Mondo S.J."/>
            <person name="Salamov A.A."/>
            <person name="Labutti K."/>
            <person name="Zhao Z."/>
            <person name="Chiniquy J."/>
            <person name="Barry K."/>
            <person name="Brewer H.M."/>
            <person name="Purvine S.O."/>
            <person name="Wright A.T."/>
            <person name="Boxma B."/>
            <person name="Van Alen T."/>
            <person name="Hackstein J.H."/>
            <person name="Baker S.E."/>
            <person name="Grigoriev I.V."/>
            <person name="O'Malley M.A."/>
        </authorList>
    </citation>
    <scope>NUCLEOTIDE SEQUENCE [LARGE SCALE GENOMIC DNA]</scope>
    <source>
        <strain evidence="2 3">G1</strain>
    </source>
</reference>
<organism evidence="2 3">
    <name type="scientific">Neocallimastix californiae</name>
    <dbReference type="NCBI Taxonomy" id="1754190"/>
    <lineage>
        <taxon>Eukaryota</taxon>
        <taxon>Fungi</taxon>
        <taxon>Fungi incertae sedis</taxon>
        <taxon>Chytridiomycota</taxon>
        <taxon>Chytridiomycota incertae sedis</taxon>
        <taxon>Neocallimastigomycetes</taxon>
        <taxon>Neocallimastigales</taxon>
        <taxon>Neocallimastigaceae</taxon>
        <taxon>Neocallimastix</taxon>
    </lineage>
</organism>
<gene>
    <name evidence="2" type="ORF">LY90DRAFT_272340</name>
</gene>